<sequence length="73" mass="7711">MEQVQIRDESITLGQVLKLHGVADNGAMAKEMIAAGDVTVNGETDTRRGRRLGPGDVVAVDAAGVEFEVTTSR</sequence>
<proteinExistence type="predicted"/>
<gene>
    <name evidence="2" type="ORF">GCM10009755_04760</name>
</gene>
<evidence type="ECO:0008006" key="4">
    <source>
        <dbReference type="Google" id="ProtNLM"/>
    </source>
</evidence>
<dbReference type="EMBL" id="BAAANO010000005">
    <property type="protein sequence ID" value="GAA2000067.1"/>
    <property type="molecule type" value="Genomic_DNA"/>
</dbReference>
<reference evidence="2 3" key="1">
    <citation type="journal article" date="2019" name="Int. J. Syst. Evol. Microbiol.">
        <title>The Global Catalogue of Microorganisms (GCM) 10K type strain sequencing project: providing services to taxonomists for standard genome sequencing and annotation.</title>
        <authorList>
            <consortium name="The Broad Institute Genomics Platform"/>
            <consortium name="The Broad Institute Genome Sequencing Center for Infectious Disease"/>
            <person name="Wu L."/>
            <person name="Ma J."/>
        </authorList>
    </citation>
    <scope>NUCLEOTIDE SEQUENCE [LARGE SCALE GENOMIC DNA]</scope>
    <source>
        <strain evidence="2 3">JCM 14546</strain>
    </source>
</reference>
<dbReference type="Proteomes" id="UP001500755">
    <property type="component" value="Unassembled WGS sequence"/>
</dbReference>
<dbReference type="CDD" id="cd00165">
    <property type="entry name" value="S4"/>
    <property type="match status" value="1"/>
</dbReference>
<evidence type="ECO:0000313" key="2">
    <source>
        <dbReference type="EMBL" id="GAA2000067.1"/>
    </source>
</evidence>
<dbReference type="SUPFAM" id="SSF55174">
    <property type="entry name" value="Alpha-L RNA-binding motif"/>
    <property type="match status" value="1"/>
</dbReference>
<dbReference type="RefSeq" id="WP_344306633.1">
    <property type="nucleotide sequence ID" value="NZ_BAAANO010000005.1"/>
</dbReference>
<dbReference type="Gene3D" id="3.10.290.10">
    <property type="entry name" value="RNA-binding S4 domain"/>
    <property type="match status" value="1"/>
</dbReference>
<dbReference type="InterPro" id="IPR036986">
    <property type="entry name" value="S4_RNA-bd_sf"/>
</dbReference>
<dbReference type="Pfam" id="PF13275">
    <property type="entry name" value="S4_2"/>
    <property type="match status" value="1"/>
</dbReference>
<protein>
    <recommendedName>
        <fullName evidence="4">Ribosome-associated protein</fullName>
    </recommendedName>
</protein>
<keyword evidence="1" id="KW-0694">RNA-binding</keyword>
<accession>A0ABN2T8I1</accession>
<comment type="caution">
    <text evidence="2">The sequence shown here is derived from an EMBL/GenBank/DDBJ whole genome shotgun (WGS) entry which is preliminary data.</text>
</comment>
<keyword evidence="3" id="KW-1185">Reference proteome</keyword>
<organism evidence="2 3">
    <name type="scientific">Brevibacterium samyangense</name>
    <dbReference type="NCBI Taxonomy" id="366888"/>
    <lineage>
        <taxon>Bacteria</taxon>
        <taxon>Bacillati</taxon>
        <taxon>Actinomycetota</taxon>
        <taxon>Actinomycetes</taxon>
        <taxon>Micrococcales</taxon>
        <taxon>Brevibacteriaceae</taxon>
        <taxon>Brevibacterium</taxon>
    </lineage>
</organism>
<evidence type="ECO:0000313" key="3">
    <source>
        <dbReference type="Proteomes" id="UP001500755"/>
    </source>
</evidence>
<evidence type="ECO:0000256" key="1">
    <source>
        <dbReference type="PROSITE-ProRule" id="PRU00182"/>
    </source>
</evidence>
<name>A0ABN2T8I1_9MICO</name>
<dbReference type="PROSITE" id="PS50889">
    <property type="entry name" value="S4"/>
    <property type="match status" value="1"/>
</dbReference>